<proteinExistence type="inferred from homology"/>
<dbReference type="Proteomes" id="UP000504632">
    <property type="component" value="Chromosome 5"/>
</dbReference>
<dbReference type="Gene3D" id="1.25.10.10">
    <property type="entry name" value="Leucine-rich Repeat Variant"/>
    <property type="match status" value="1"/>
</dbReference>
<dbReference type="PANTHER" id="PTHR12904">
    <property type="match status" value="1"/>
</dbReference>
<dbReference type="Pfam" id="PF22964">
    <property type="entry name" value="ZER1-like_2nd"/>
    <property type="match status" value="1"/>
</dbReference>
<keyword evidence="2" id="KW-0833">Ubl conjugation pathway</keyword>
<dbReference type="InterPro" id="IPR032675">
    <property type="entry name" value="LRR_dom_sf"/>
</dbReference>
<dbReference type="RefSeq" id="XP_030630419.1">
    <property type="nucleotide sequence ID" value="XM_030774559.1"/>
</dbReference>
<dbReference type="InterPro" id="IPR011989">
    <property type="entry name" value="ARM-like"/>
</dbReference>
<evidence type="ECO:0000313" key="4">
    <source>
        <dbReference type="Proteomes" id="UP000504632"/>
    </source>
</evidence>
<sequence length="733" mass="81134">MNEENPLSLADICQACICHNLEQLCTRRTDGTLHFHQSPVFPQELSDQLLHKMADEGVLNDSTIGIFRCLEHFRLRRACIQSSCVSPEGFRQTLCLHRLQELDVSRVTGLAVSDVLSSLANSKDCRQGLQRLVLSGLSLLGENAESSQLRFSFLRGLRTLCVAWTELDDAGLEDICTLPSLENLDISGTSISDLTSLLNCQANLRSLTAHGLRNLEMSASRLLSVLSKLEALRHLDLSNDRLVADGDGMVQQLLVQPGVLPALVSLDVSGWRGVSDAAAQAFVESRQGMRFIGLLATGAGASEFFSRTTSVKVAGEANLGQICEALQRYRERECFMREALIHLYSLTSDLDEPQPHVLKLVSMAMQSHPESLHVQLVATACVFNLTTQDLAMGLPLRLLGTVVQQLLTAMRNFPNHEQLQKNCLLALCSDRILQDVPFDRFEAAKLVMTWLSVRENQTLQRMAVAIVSILVSKLTVEETTQLGAEVFIMKQLLSIVQQKASLGVVDPTLKFALSALWNLTDETPTACHHFMQCQGLELYMEVLESYHTESSIQQKVLGLLNNVAEVVELRPELMDEDLVEHVLSLLQGAEVEVGVSYFAGGILAHLCSTGGPPWSLDAELHQAVLDKLHSSILTWSPPEREMVSYRTFQPFYPLLQSSQPPGVQLWSVWAMRLVCSQSANQYGDMLEEEGGIAILQALVLDSSTHTDVRRLAEDILGLLEQRQHHGNQGEEVQ</sequence>
<evidence type="ECO:0000313" key="5">
    <source>
        <dbReference type="RefSeq" id="XP_030630419.1"/>
    </source>
</evidence>
<dbReference type="PROSITE" id="PS51450">
    <property type="entry name" value="LRR"/>
    <property type="match status" value="1"/>
</dbReference>
<dbReference type="SUPFAM" id="SSF52047">
    <property type="entry name" value="RNI-like"/>
    <property type="match status" value="1"/>
</dbReference>
<gene>
    <name evidence="5" type="primary">zyg11l</name>
</gene>
<dbReference type="CTD" id="567429"/>
<dbReference type="GeneID" id="115812072"/>
<protein>
    <submittedName>
        <fullName evidence="5">Protein zyg-11 homolog</fullName>
    </submittedName>
</protein>
<evidence type="ECO:0000256" key="1">
    <source>
        <dbReference type="ARBA" id="ARBA00009420"/>
    </source>
</evidence>
<comment type="similarity">
    <text evidence="1">Belongs to the zyg-11 family.</text>
</comment>
<organism evidence="4 5">
    <name type="scientific">Chanos chanos</name>
    <name type="common">Milkfish</name>
    <name type="synonym">Mugil chanos</name>
    <dbReference type="NCBI Taxonomy" id="29144"/>
    <lineage>
        <taxon>Eukaryota</taxon>
        <taxon>Metazoa</taxon>
        <taxon>Chordata</taxon>
        <taxon>Craniata</taxon>
        <taxon>Vertebrata</taxon>
        <taxon>Euteleostomi</taxon>
        <taxon>Actinopterygii</taxon>
        <taxon>Neopterygii</taxon>
        <taxon>Teleostei</taxon>
        <taxon>Ostariophysi</taxon>
        <taxon>Gonorynchiformes</taxon>
        <taxon>Chanidae</taxon>
        <taxon>Chanos</taxon>
    </lineage>
</organism>
<dbReference type="InterPro" id="IPR051341">
    <property type="entry name" value="Zyg-11_UBL_adapter"/>
</dbReference>
<accession>A0A6J2VDU4</accession>
<dbReference type="PANTHER" id="PTHR12904:SF22">
    <property type="entry name" value="ZYG-11 FAMILY MEMBER B, CELL CYCLE REGULATOR"/>
    <property type="match status" value="1"/>
</dbReference>
<dbReference type="InterPro" id="IPR016024">
    <property type="entry name" value="ARM-type_fold"/>
</dbReference>
<evidence type="ECO:0000259" key="3">
    <source>
        <dbReference type="Pfam" id="PF22964"/>
    </source>
</evidence>
<dbReference type="InParanoid" id="A0A6J2VDU4"/>
<dbReference type="SUPFAM" id="SSF48371">
    <property type="entry name" value="ARM repeat"/>
    <property type="match status" value="1"/>
</dbReference>
<dbReference type="InterPro" id="IPR001611">
    <property type="entry name" value="Leu-rich_rpt"/>
</dbReference>
<dbReference type="Gene3D" id="3.80.10.10">
    <property type="entry name" value="Ribonuclease Inhibitor"/>
    <property type="match status" value="1"/>
</dbReference>
<feature type="domain" description="Protein zer-1 homolog-like C-terminal" evidence="3">
    <location>
        <begin position="364"/>
        <end position="719"/>
    </location>
</feature>
<dbReference type="OrthoDB" id="120976at2759"/>
<name>A0A6J2VDU4_CHACN</name>
<dbReference type="InterPro" id="IPR055142">
    <property type="entry name" value="ZER1-like_C"/>
</dbReference>
<reference evidence="5" key="1">
    <citation type="submission" date="2025-08" db="UniProtKB">
        <authorList>
            <consortium name="RefSeq"/>
        </authorList>
    </citation>
    <scope>IDENTIFICATION</scope>
</reference>
<dbReference type="AlphaFoldDB" id="A0A6J2VDU4"/>
<dbReference type="GO" id="GO:0031462">
    <property type="term" value="C:Cul2-RING ubiquitin ligase complex"/>
    <property type="evidence" value="ECO:0007669"/>
    <property type="project" value="TreeGrafter"/>
</dbReference>
<evidence type="ECO:0000256" key="2">
    <source>
        <dbReference type="ARBA" id="ARBA00022786"/>
    </source>
</evidence>
<keyword evidence="4" id="KW-1185">Reference proteome</keyword>